<evidence type="ECO:0000259" key="1">
    <source>
        <dbReference type="Pfam" id="PF02558"/>
    </source>
</evidence>
<dbReference type="OrthoDB" id="4526421at2"/>
<dbReference type="Proteomes" id="UP000217289">
    <property type="component" value="Chromosome"/>
</dbReference>
<sequence length="328" mass="35542">MTNEQPRVLLVGAGAVGQVFAHYLRSAGCAVTFLVKEKHAAQARAGFTLYELGVRQRTPAPTPLSGFGVLVSEREVQKERWDQVWLCVSSTALRSGEGLKKLAASTGDATWVMLQPALDDREWLLQWIPAERLVTGMIPFLAFHAPLTPEDALKGPGTAFWMPPLSRGLFSGPSERLWPLLRTLRAGGFPVKEDADVTRAASIPSAMLCAAVLGLEAVGWSFERLLRPESLERTLGAAREAARIAEWATGASPASLLPLLRPVLIKASLALATRVAPVDLETFLRVHFTKVGEQTRLMLRTYLAMGQSAGLDTPHLQALAPPDLAAKK</sequence>
<dbReference type="EMBL" id="CP022163">
    <property type="protein sequence ID" value="ATB30428.1"/>
    <property type="molecule type" value="Genomic_DNA"/>
</dbReference>
<dbReference type="RefSeq" id="WP_095978883.1">
    <property type="nucleotide sequence ID" value="NZ_CP022163.1"/>
</dbReference>
<feature type="domain" description="Ketopantoate reductase N-terminal" evidence="1">
    <location>
        <begin position="8"/>
        <end position="143"/>
    </location>
</feature>
<dbReference type="KEGG" id="mbd:MEBOL_003889"/>
<evidence type="ECO:0000313" key="3">
    <source>
        <dbReference type="Proteomes" id="UP000217289"/>
    </source>
</evidence>
<keyword evidence="3" id="KW-1185">Reference proteome</keyword>
<gene>
    <name evidence="2" type="ORF">MEBOL_003889</name>
</gene>
<evidence type="ECO:0000313" key="2">
    <source>
        <dbReference type="EMBL" id="ATB30428.1"/>
    </source>
</evidence>
<dbReference type="AlphaFoldDB" id="A0A250IGN4"/>
<dbReference type="Pfam" id="PF02558">
    <property type="entry name" value="ApbA"/>
    <property type="match status" value="1"/>
</dbReference>
<name>A0A250IGN4_9BACT</name>
<dbReference type="SUPFAM" id="SSF51971">
    <property type="entry name" value="Nucleotide-binding domain"/>
    <property type="match status" value="1"/>
</dbReference>
<accession>A0A250IGN4</accession>
<reference evidence="2 3" key="1">
    <citation type="submission" date="2017-06" db="EMBL/GenBank/DDBJ databases">
        <authorList>
            <person name="Kim H.J."/>
            <person name="Triplett B.A."/>
        </authorList>
    </citation>
    <scope>NUCLEOTIDE SEQUENCE [LARGE SCALE GENOMIC DNA]</scope>
    <source>
        <strain evidence="2 3">DSM 14713</strain>
    </source>
</reference>
<dbReference type="InterPro" id="IPR013332">
    <property type="entry name" value="KPR_N"/>
</dbReference>
<proteinExistence type="predicted"/>
<protein>
    <submittedName>
        <fullName evidence="2">Ketopantoate reductase PanE/ApbA family</fullName>
    </submittedName>
</protein>
<organism evidence="2 3">
    <name type="scientific">Melittangium boletus DSM 14713</name>
    <dbReference type="NCBI Taxonomy" id="1294270"/>
    <lineage>
        <taxon>Bacteria</taxon>
        <taxon>Pseudomonadati</taxon>
        <taxon>Myxococcota</taxon>
        <taxon>Myxococcia</taxon>
        <taxon>Myxococcales</taxon>
        <taxon>Cystobacterineae</taxon>
        <taxon>Archangiaceae</taxon>
        <taxon>Melittangium</taxon>
    </lineage>
</organism>
<dbReference type="Gene3D" id="3.40.50.720">
    <property type="entry name" value="NAD(P)-binding Rossmann-like Domain"/>
    <property type="match status" value="1"/>
</dbReference>